<evidence type="ECO:0000256" key="1">
    <source>
        <dbReference type="ARBA" id="ARBA00004651"/>
    </source>
</evidence>
<evidence type="ECO:0000256" key="9">
    <source>
        <dbReference type="SAM" id="Phobius"/>
    </source>
</evidence>
<evidence type="ECO:0000256" key="6">
    <source>
        <dbReference type="ARBA" id="ARBA00022989"/>
    </source>
</evidence>
<comment type="subcellular location">
    <subcellularLocation>
        <location evidence="1">Cell membrane</location>
        <topology evidence="1">Multi-pass membrane protein</topology>
    </subcellularLocation>
</comment>
<dbReference type="FunFam" id="3.90.550.10:FF:000079">
    <property type="entry name" value="Probable glycosyl transferase"/>
    <property type="match status" value="1"/>
</dbReference>
<evidence type="ECO:0000256" key="3">
    <source>
        <dbReference type="ARBA" id="ARBA00022676"/>
    </source>
</evidence>
<sequence>MELFRPAGPVGLSVVLPVYNESANIGPLLDRLLPVLERITESYEVVFVDDGSADATLAAIAGHHAREPRVGAVSFSRNFGKEIAIAAGLDHARGDAVVIMDSDLQHPPELIETFVAHWREGNVMVYAQRRDRDDETAMRRGFAHLFYRLFARFGEMPLPEGAGDFRLIDRKGVEVLRSLPERARFSKGLYSWIGFRSVGVPYTVEERAHGSSKWSFRKLFRFAFDGMTSFSTVPLRVWTYVGGAVATLALAMAVYFIAETLLRGPDVPGYASLIVSVMFFSGVQLMSLGIIGEYIGRIFAEVKRRPLYVVADRVGPAALGRTGPVREERTGRAGFTGAI</sequence>
<dbReference type="Proteomes" id="UP000286997">
    <property type="component" value="Unassembled WGS sequence"/>
</dbReference>
<name>A0A437P1P3_9HYPH</name>
<dbReference type="CDD" id="cd04187">
    <property type="entry name" value="DPM1_like_bac"/>
    <property type="match status" value="1"/>
</dbReference>
<dbReference type="Gene3D" id="3.90.550.10">
    <property type="entry name" value="Spore Coat Polysaccharide Biosynthesis Protein SpsA, Chain A"/>
    <property type="match status" value="1"/>
</dbReference>
<dbReference type="PANTHER" id="PTHR48090:SF1">
    <property type="entry name" value="PROPHAGE BACTOPRENOL GLUCOSYL TRANSFERASE HOMOLOG"/>
    <property type="match status" value="1"/>
</dbReference>
<dbReference type="EMBL" id="SACP01000017">
    <property type="protein sequence ID" value="RVU16146.1"/>
    <property type="molecule type" value="Genomic_DNA"/>
</dbReference>
<feature type="transmembrane region" description="Helical" evidence="9">
    <location>
        <begin position="270"/>
        <end position="295"/>
    </location>
</feature>
<comment type="similarity">
    <text evidence="8">Belongs to the glycosyltransferase 2 family. GtrB subfamily.</text>
</comment>
<gene>
    <name evidence="11" type="ORF">EOE48_17475</name>
</gene>
<evidence type="ECO:0000256" key="7">
    <source>
        <dbReference type="ARBA" id="ARBA00023136"/>
    </source>
</evidence>
<evidence type="ECO:0000256" key="5">
    <source>
        <dbReference type="ARBA" id="ARBA00022692"/>
    </source>
</evidence>
<dbReference type="AlphaFoldDB" id="A0A437P1P3"/>
<keyword evidence="7 9" id="KW-0472">Membrane</keyword>
<protein>
    <submittedName>
        <fullName evidence="11">Glycosyltransferase</fullName>
    </submittedName>
</protein>
<dbReference type="Pfam" id="PF00535">
    <property type="entry name" value="Glycos_transf_2"/>
    <property type="match status" value="1"/>
</dbReference>
<dbReference type="PANTHER" id="PTHR48090">
    <property type="entry name" value="UNDECAPRENYL-PHOSPHATE 4-DEOXY-4-FORMAMIDO-L-ARABINOSE TRANSFERASE-RELATED"/>
    <property type="match status" value="1"/>
</dbReference>
<keyword evidence="3" id="KW-0328">Glycosyltransferase</keyword>
<evidence type="ECO:0000256" key="8">
    <source>
        <dbReference type="ARBA" id="ARBA00038152"/>
    </source>
</evidence>
<comment type="caution">
    <text evidence="11">The sequence shown here is derived from an EMBL/GenBank/DDBJ whole genome shotgun (WGS) entry which is preliminary data.</text>
</comment>
<evidence type="ECO:0000259" key="10">
    <source>
        <dbReference type="Pfam" id="PF00535"/>
    </source>
</evidence>
<keyword evidence="4 11" id="KW-0808">Transferase</keyword>
<proteinExistence type="inferred from homology"/>
<dbReference type="SUPFAM" id="SSF53448">
    <property type="entry name" value="Nucleotide-diphospho-sugar transferases"/>
    <property type="match status" value="1"/>
</dbReference>
<keyword evidence="2" id="KW-1003">Cell membrane</keyword>
<dbReference type="InterPro" id="IPR029044">
    <property type="entry name" value="Nucleotide-diphossugar_trans"/>
</dbReference>
<keyword evidence="6 9" id="KW-1133">Transmembrane helix</keyword>
<dbReference type="GO" id="GO:0005886">
    <property type="term" value="C:plasma membrane"/>
    <property type="evidence" value="ECO:0007669"/>
    <property type="project" value="UniProtKB-SubCell"/>
</dbReference>
<dbReference type="RefSeq" id="WP_127731453.1">
    <property type="nucleotide sequence ID" value="NZ_SACP01000017.1"/>
</dbReference>
<feature type="domain" description="Glycosyltransferase 2-like" evidence="10">
    <location>
        <begin position="13"/>
        <end position="174"/>
    </location>
</feature>
<feature type="transmembrane region" description="Helical" evidence="9">
    <location>
        <begin position="237"/>
        <end position="258"/>
    </location>
</feature>
<evidence type="ECO:0000313" key="12">
    <source>
        <dbReference type="Proteomes" id="UP000286997"/>
    </source>
</evidence>
<accession>A0A437P1P3</accession>
<dbReference type="GO" id="GO:0016757">
    <property type="term" value="F:glycosyltransferase activity"/>
    <property type="evidence" value="ECO:0007669"/>
    <property type="project" value="UniProtKB-KW"/>
</dbReference>
<dbReference type="InterPro" id="IPR050256">
    <property type="entry name" value="Glycosyltransferase_2"/>
</dbReference>
<dbReference type="InterPro" id="IPR001173">
    <property type="entry name" value="Glyco_trans_2-like"/>
</dbReference>
<evidence type="ECO:0000256" key="4">
    <source>
        <dbReference type="ARBA" id="ARBA00022679"/>
    </source>
</evidence>
<keyword evidence="12" id="KW-1185">Reference proteome</keyword>
<evidence type="ECO:0000313" key="11">
    <source>
        <dbReference type="EMBL" id="RVU16146.1"/>
    </source>
</evidence>
<evidence type="ECO:0000256" key="2">
    <source>
        <dbReference type="ARBA" id="ARBA00022475"/>
    </source>
</evidence>
<dbReference type="OrthoDB" id="9807795at2"/>
<reference evidence="11 12" key="1">
    <citation type="submission" date="2019-01" db="EMBL/GenBank/DDBJ databases">
        <authorList>
            <person name="Chen W.-M."/>
        </authorList>
    </citation>
    <scope>NUCLEOTIDE SEQUENCE [LARGE SCALE GENOMIC DNA]</scope>
    <source>
        <strain evidence="11 12">TER-1</strain>
    </source>
</reference>
<keyword evidence="5 9" id="KW-0812">Transmembrane</keyword>
<organism evidence="11 12">
    <name type="scientific">Methylobacterium oryzihabitans</name>
    <dbReference type="NCBI Taxonomy" id="2499852"/>
    <lineage>
        <taxon>Bacteria</taxon>
        <taxon>Pseudomonadati</taxon>
        <taxon>Pseudomonadota</taxon>
        <taxon>Alphaproteobacteria</taxon>
        <taxon>Hyphomicrobiales</taxon>
        <taxon>Methylobacteriaceae</taxon>
        <taxon>Methylobacterium</taxon>
    </lineage>
</organism>